<protein>
    <submittedName>
        <fullName evidence="1">Uncharacterized protein</fullName>
    </submittedName>
</protein>
<dbReference type="AlphaFoldDB" id="A0A7C8MLW6"/>
<dbReference type="Proteomes" id="UP000481858">
    <property type="component" value="Unassembled WGS sequence"/>
</dbReference>
<dbReference type="InParanoid" id="A0A7C8MLW6"/>
<evidence type="ECO:0000313" key="2">
    <source>
        <dbReference type="Proteomes" id="UP000481858"/>
    </source>
</evidence>
<organism evidence="1 2">
    <name type="scientific">Xylaria multiplex</name>
    <dbReference type="NCBI Taxonomy" id="323545"/>
    <lineage>
        <taxon>Eukaryota</taxon>
        <taxon>Fungi</taxon>
        <taxon>Dikarya</taxon>
        <taxon>Ascomycota</taxon>
        <taxon>Pezizomycotina</taxon>
        <taxon>Sordariomycetes</taxon>
        <taxon>Xylariomycetidae</taxon>
        <taxon>Xylariales</taxon>
        <taxon>Xylariaceae</taxon>
        <taxon>Xylaria</taxon>
    </lineage>
</organism>
<dbReference type="EMBL" id="WUBL01000311">
    <property type="protein sequence ID" value="KAF2962655.1"/>
    <property type="molecule type" value="Genomic_DNA"/>
</dbReference>
<accession>A0A7C8MLW6</accession>
<reference evidence="1 2" key="1">
    <citation type="submission" date="2019-12" db="EMBL/GenBank/DDBJ databases">
        <title>Draft genome sequence of the ascomycete Xylaria multiplex DSM 110363.</title>
        <authorList>
            <person name="Buettner E."/>
            <person name="Kellner H."/>
        </authorList>
    </citation>
    <scope>NUCLEOTIDE SEQUENCE [LARGE SCALE GENOMIC DNA]</scope>
    <source>
        <strain evidence="1 2">DSM 110363</strain>
    </source>
</reference>
<evidence type="ECO:0000313" key="1">
    <source>
        <dbReference type="EMBL" id="KAF2962655.1"/>
    </source>
</evidence>
<name>A0A7C8MLW6_9PEZI</name>
<keyword evidence="2" id="KW-1185">Reference proteome</keyword>
<comment type="caution">
    <text evidence="1">The sequence shown here is derived from an EMBL/GenBank/DDBJ whole genome shotgun (WGS) entry which is preliminary data.</text>
</comment>
<sequence length="288" mass="32266">MPTDLTAEWGDKLAELVAKQVENPLPAENAVNARLTGIDETGTAALVSKLKRDAGTYGGFALVFHHATNYQNFEWLQFITRQLVVDNTAVKGNLVFKTNTVSYQLVDSVPEITDYTFASGSKPVNWDTCWKVDSGILPKPRPFFREQYDYVISPEKKLTAILDAPSPTGGKKVQEKDPLYEDAPAGSVEMGAALGSKEGISRAYFSDYLVKKDGAKWRIVARFDFNLTWNPVTKNTSKENFTLHVLKSTATTELLDCHKAALRHKITNFKPEKNNTEPWKSFYDSIYL</sequence>
<proteinExistence type="predicted"/>
<gene>
    <name evidence="1" type="ORF">GQX73_g10918</name>
</gene>
<dbReference type="OrthoDB" id="4882315at2759"/>